<comment type="caution">
    <text evidence="2">The sequence shown here is derived from an EMBL/GenBank/DDBJ whole genome shotgun (WGS) entry which is preliminary data.</text>
</comment>
<name>A0AAV9JA33_9PEZI</name>
<dbReference type="EMBL" id="JAVFHQ010000048">
    <property type="protein sequence ID" value="KAK4541851.1"/>
    <property type="molecule type" value="Genomic_DNA"/>
</dbReference>
<feature type="domain" description="DUF7730" evidence="1">
    <location>
        <begin position="54"/>
        <end position="164"/>
    </location>
</feature>
<gene>
    <name evidence="2" type="ORF">LTR36_007383</name>
</gene>
<accession>A0AAV9JA33</accession>
<dbReference type="Pfam" id="PF24864">
    <property type="entry name" value="DUF7730"/>
    <property type="match status" value="1"/>
</dbReference>
<evidence type="ECO:0000313" key="2">
    <source>
        <dbReference type="EMBL" id="KAK4541851.1"/>
    </source>
</evidence>
<evidence type="ECO:0000313" key="3">
    <source>
        <dbReference type="Proteomes" id="UP001324427"/>
    </source>
</evidence>
<evidence type="ECO:0000259" key="1">
    <source>
        <dbReference type="Pfam" id="PF24864"/>
    </source>
</evidence>
<dbReference type="Proteomes" id="UP001324427">
    <property type="component" value="Unassembled WGS sequence"/>
</dbReference>
<reference evidence="2 3" key="1">
    <citation type="submission" date="2021-11" db="EMBL/GenBank/DDBJ databases">
        <title>Black yeast isolated from Biological Soil Crust.</title>
        <authorList>
            <person name="Kurbessoian T."/>
        </authorList>
    </citation>
    <scope>NUCLEOTIDE SEQUENCE [LARGE SCALE GENOMIC DNA]</scope>
    <source>
        <strain evidence="2 3">CCFEE 5522</strain>
    </source>
</reference>
<dbReference type="PANTHER" id="PTHR42085">
    <property type="entry name" value="F-BOX DOMAIN-CONTAINING PROTEIN"/>
    <property type="match status" value="1"/>
</dbReference>
<dbReference type="AlphaFoldDB" id="A0AAV9JA33"/>
<sequence>MSAYDRTESRFRHTVHVKSQDAFTLRPEQLTIAHGALTGRRVLMLEPVTTFFRFMDLPPELRQMVYDLLLTEEDDVGISTYKIESEPRKLCRDSFRTRYRTEKIKWVQLKEVAASDPPSSLSSLLLLSKQVQQEAGTSFYANNTFRFESLTDMKFFLESIKDFRRFLRYIRLCVDGYTSTKARDTFQLLKDATSLRSFVVHHDTLCESRPRGRGYHRTSPEGFAKDCTELFNALHQALTAREDNIKRVTDILQIVEGHQQHRKCRHCEDSTSSHPLTCSQTHRCHINCDEVASHHDNLVADVKRLIMEALGIKE</sequence>
<organism evidence="2 3">
    <name type="scientific">Oleoguttula mirabilis</name>
    <dbReference type="NCBI Taxonomy" id="1507867"/>
    <lineage>
        <taxon>Eukaryota</taxon>
        <taxon>Fungi</taxon>
        <taxon>Dikarya</taxon>
        <taxon>Ascomycota</taxon>
        <taxon>Pezizomycotina</taxon>
        <taxon>Dothideomycetes</taxon>
        <taxon>Dothideomycetidae</taxon>
        <taxon>Mycosphaerellales</taxon>
        <taxon>Teratosphaeriaceae</taxon>
        <taxon>Oleoguttula</taxon>
    </lineage>
</organism>
<protein>
    <recommendedName>
        <fullName evidence="1">DUF7730 domain-containing protein</fullName>
    </recommendedName>
</protein>
<dbReference type="InterPro" id="IPR056632">
    <property type="entry name" value="DUF7730"/>
</dbReference>
<dbReference type="InterPro" id="IPR038883">
    <property type="entry name" value="AN11006-like"/>
</dbReference>
<proteinExistence type="predicted"/>
<keyword evidence="3" id="KW-1185">Reference proteome</keyword>
<dbReference type="PANTHER" id="PTHR42085:SF8">
    <property type="entry name" value="F-BOX DOMAIN-CONTAINING PROTEIN"/>
    <property type="match status" value="1"/>
</dbReference>